<evidence type="ECO:0000256" key="4">
    <source>
        <dbReference type="ARBA" id="ARBA00023136"/>
    </source>
</evidence>
<dbReference type="AlphaFoldDB" id="A0AA39WIP8"/>
<feature type="transmembrane region" description="Helical" evidence="6">
    <location>
        <begin position="64"/>
        <end position="89"/>
    </location>
</feature>
<protein>
    <recommendedName>
        <fullName evidence="7">Rhodopsin domain-containing protein</fullName>
    </recommendedName>
</protein>
<dbReference type="EMBL" id="JAULSR010000006">
    <property type="protein sequence ID" value="KAK0616094.1"/>
    <property type="molecule type" value="Genomic_DNA"/>
</dbReference>
<evidence type="ECO:0000256" key="1">
    <source>
        <dbReference type="ARBA" id="ARBA00004141"/>
    </source>
</evidence>
<dbReference type="PANTHER" id="PTHR33048">
    <property type="entry name" value="PTH11-LIKE INTEGRAL MEMBRANE PROTEIN (AFU_ORTHOLOGUE AFUA_5G11245)"/>
    <property type="match status" value="1"/>
</dbReference>
<name>A0AA39WIP8_9PEZI</name>
<evidence type="ECO:0000256" key="5">
    <source>
        <dbReference type="ARBA" id="ARBA00038359"/>
    </source>
</evidence>
<dbReference type="GO" id="GO:0016020">
    <property type="term" value="C:membrane"/>
    <property type="evidence" value="ECO:0007669"/>
    <property type="project" value="UniProtKB-SubCell"/>
</dbReference>
<keyword evidence="4 6" id="KW-0472">Membrane</keyword>
<evidence type="ECO:0000313" key="9">
    <source>
        <dbReference type="Proteomes" id="UP001174934"/>
    </source>
</evidence>
<dbReference type="PANTHER" id="PTHR33048:SF47">
    <property type="entry name" value="INTEGRAL MEMBRANE PROTEIN-RELATED"/>
    <property type="match status" value="1"/>
</dbReference>
<evidence type="ECO:0000256" key="2">
    <source>
        <dbReference type="ARBA" id="ARBA00022692"/>
    </source>
</evidence>
<keyword evidence="2 6" id="KW-0812">Transmembrane</keyword>
<dbReference type="InterPro" id="IPR052337">
    <property type="entry name" value="SAT4-like"/>
</dbReference>
<evidence type="ECO:0000256" key="3">
    <source>
        <dbReference type="ARBA" id="ARBA00022989"/>
    </source>
</evidence>
<feature type="transmembrane region" description="Helical" evidence="6">
    <location>
        <begin position="190"/>
        <end position="217"/>
    </location>
</feature>
<organism evidence="8 9">
    <name type="scientific">Bombardia bombarda</name>
    <dbReference type="NCBI Taxonomy" id="252184"/>
    <lineage>
        <taxon>Eukaryota</taxon>
        <taxon>Fungi</taxon>
        <taxon>Dikarya</taxon>
        <taxon>Ascomycota</taxon>
        <taxon>Pezizomycotina</taxon>
        <taxon>Sordariomycetes</taxon>
        <taxon>Sordariomycetidae</taxon>
        <taxon>Sordariales</taxon>
        <taxon>Lasiosphaeriaceae</taxon>
        <taxon>Bombardia</taxon>
    </lineage>
</organism>
<evidence type="ECO:0000313" key="8">
    <source>
        <dbReference type="EMBL" id="KAK0616094.1"/>
    </source>
</evidence>
<dbReference type="Pfam" id="PF20684">
    <property type="entry name" value="Fung_rhodopsin"/>
    <property type="match status" value="1"/>
</dbReference>
<comment type="caution">
    <text evidence="8">The sequence shown here is derived from an EMBL/GenBank/DDBJ whole genome shotgun (WGS) entry which is preliminary data.</text>
</comment>
<feature type="domain" description="Rhodopsin" evidence="7">
    <location>
        <begin position="58"/>
        <end position="290"/>
    </location>
</feature>
<keyword evidence="3 6" id="KW-1133">Transmembrane helix</keyword>
<comment type="similarity">
    <text evidence="5">Belongs to the SAT4 family.</text>
</comment>
<feature type="transmembrane region" description="Helical" evidence="6">
    <location>
        <begin position="109"/>
        <end position="131"/>
    </location>
</feature>
<gene>
    <name evidence="8" type="ORF">B0T17DRAFT_540195</name>
</gene>
<proteinExistence type="inferred from homology"/>
<evidence type="ECO:0000256" key="6">
    <source>
        <dbReference type="SAM" id="Phobius"/>
    </source>
</evidence>
<accession>A0AA39WIP8</accession>
<dbReference type="Proteomes" id="UP001174934">
    <property type="component" value="Unassembled WGS sequence"/>
</dbReference>
<feature type="transmembrane region" description="Helical" evidence="6">
    <location>
        <begin position="143"/>
        <end position="166"/>
    </location>
</feature>
<keyword evidence="9" id="KW-1185">Reference proteome</keyword>
<sequence length="402" mass="44308">MASVPPGVDLCKIPAGRPPAGVTPNLTNPESLDAVTYSVCLIMTVWAVSFATARVYVNWHKLKLADYFMIIATILTITYTALILTLAPYNRHQWNVPACWFTGKYIKTIYAQVTLVGPVLFFSKCAIFLMFRQLFEVHRSIQICVWIGMVATFLIYFPSIPLSAIFEAPRRGQSWEDLLRSLSAGNGLKLVYWGIVQGSCSVALDLYIFVMPLPILSRLHLPFAKKMQLLAVFGTALIGVAASVIALVYRIELLGNDDSTWQQACLAVCVVAENNVAIVVGSMPAFANFMRLHVAELPTIRSLRSKLWSGSSNDKSGFGSSGEVANPVATFGSPQPRKPAAYYELTESAIMRSQFTTVHEEGVVQKSTGQNGNESGNGIVRTMDIFQQSRRRDEPQSTDHLV</sequence>
<evidence type="ECO:0000259" key="7">
    <source>
        <dbReference type="Pfam" id="PF20684"/>
    </source>
</evidence>
<reference evidence="8" key="1">
    <citation type="submission" date="2023-06" db="EMBL/GenBank/DDBJ databases">
        <title>Genome-scale phylogeny and comparative genomics of the fungal order Sordariales.</title>
        <authorList>
            <consortium name="Lawrence Berkeley National Laboratory"/>
            <person name="Hensen N."/>
            <person name="Bonometti L."/>
            <person name="Westerberg I."/>
            <person name="Brannstrom I.O."/>
            <person name="Guillou S."/>
            <person name="Cros-Aarteil S."/>
            <person name="Calhoun S."/>
            <person name="Haridas S."/>
            <person name="Kuo A."/>
            <person name="Mondo S."/>
            <person name="Pangilinan J."/>
            <person name="Riley R."/>
            <person name="LaButti K."/>
            <person name="Andreopoulos B."/>
            <person name="Lipzen A."/>
            <person name="Chen C."/>
            <person name="Yanf M."/>
            <person name="Daum C."/>
            <person name="Ng V."/>
            <person name="Clum A."/>
            <person name="Steindorff A."/>
            <person name="Ohm R."/>
            <person name="Martin F."/>
            <person name="Silar P."/>
            <person name="Natvig D."/>
            <person name="Lalanne C."/>
            <person name="Gautier V."/>
            <person name="Ament-velasquez S.L."/>
            <person name="Kruys A."/>
            <person name="Hutchinson M.I."/>
            <person name="Powell A.J."/>
            <person name="Barry K."/>
            <person name="Miller A.N."/>
            <person name="Grigoriev I.V."/>
            <person name="Debuchy R."/>
            <person name="Gladieux P."/>
            <person name="Thoren M.H."/>
            <person name="Johannesson H."/>
        </authorList>
    </citation>
    <scope>NUCLEOTIDE SEQUENCE</scope>
    <source>
        <strain evidence="8">SMH3391-2</strain>
    </source>
</reference>
<feature type="transmembrane region" description="Helical" evidence="6">
    <location>
        <begin position="229"/>
        <end position="249"/>
    </location>
</feature>
<dbReference type="InterPro" id="IPR049326">
    <property type="entry name" value="Rhodopsin_dom_fungi"/>
</dbReference>
<comment type="subcellular location">
    <subcellularLocation>
        <location evidence="1">Membrane</location>
        <topology evidence="1">Multi-pass membrane protein</topology>
    </subcellularLocation>
</comment>
<feature type="transmembrane region" description="Helical" evidence="6">
    <location>
        <begin position="34"/>
        <end position="57"/>
    </location>
</feature>